<dbReference type="InterPro" id="IPR015807">
    <property type="entry name" value="His-tRNA-ligase"/>
</dbReference>
<dbReference type="PANTHER" id="PTHR43707">
    <property type="entry name" value="HISTIDYL-TRNA SYNTHETASE"/>
    <property type="match status" value="1"/>
</dbReference>
<dbReference type="SUPFAM" id="SSF52954">
    <property type="entry name" value="Class II aaRS ABD-related"/>
    <property type="match status" value="1"/>
</dbReference>
<proteinExistence type="inferred from homology"/>
<keyword evidence="7 9" id="KW-0030">Aminoacyl-tRNA synthetase</keyword>
<reference evidence="11 12" key="1">
    <citation type="submission" date="2024-04" db="EMBL/GenBank/DDBJ databases">
        <title>draft genome sequnece of Paenibacillus filicis.</title>
        <authorList>
            <person name="Kim D.-U."/>
        </authorList>
    </citation>
    <scope>NUCLEOTIDE SEQUENCE [LARGE SCALE GENOMIC DNA]</scope>
    <source>
        <strain evidence="11 12">KACC14197</strain>
    </source>
</reference>
<keyword evidence="3 9" id="KW-0436">Ligase</keyword>
<dbReference type="SUPFAM" id="SSF55681">
    <property type="entry name" value="Class II aaRS and biotin synthetases"/>
    <property type="match status" value="1"/>
</dbReference>
<keyword evidence="2 9" id="KW-0963">Cytoplasm</keyword>
<keyword evidence="6 9" id="KW-0648">Protein biosynthesis</keyword>
<dbReference type="InterPro" id="IPR006195">
    <property type="entry name" value="aa-tRNA-synth_II"/>
</dbReference>
<evidence type="ECO:0000256" key="3">
    <source>
        <dbReference type="ARBA" id="ARBA00022598"/>
    </source>
</evidence>
<evidence type="ECO:0000259" key="10">
    <source>
        <dbReference type="PROSITE" id="PS50862"/>
    </source>
</evidence>
<sequence>MSIQKPKGTQDLLPGEIEKWQYLESKARELCRKFNYREIRTPIFEHTELFQRGVGETTDIVEKEMYTFLDKGDRSLSLRPEGTAGVVRSYVENKLYGEPDVSKLYYVGPMFRYEQPQSGRYRQFHQFGIEAIGSVDPSLDAEVIALGYTFYKEIGLKDVTVEINSVGNPAVRAAYREHIQQFFAPVKDQLCKDCQSRYDRNPMRILDCKIDQKFCEGAPTIVEHLDEECRTHFALVQEYLTALDIPFRLNPRLVRGLDYYTHTAFEYKAAGIGAIDTIGGGGRYNGLVGQIGGNDEPGVGLGLGLERILLVLQAQGVEIPAAKPLDVYLIGLGEAAEKRIVGLLHELRLEGLTAEKDYQSRKMKAQMKSADRYNASYVAILGDNELEKGEISLKALATGEQETLPLADVARTLAARLHG</sequence>
<dbReference type="Proteomes" id="UP001469365">
    <property type="component" value="Unassembled WGS sequence"/>
</dbReference>
<dbReference type="InterPro" id="IPR004516">
    <property type="entry name" value="HisRS/HisZ"/>
</dbReference>
<evidence type="ECO:0000256" key="8">
    <source>
        <dbReference type="ARBA" id="ARBA00047639"/>
    </source>
</evidence>
<gene>
    <name evidence="9 11" type="primary">hisS</name>
    <name evidence="11" type="ORF">WMW72_26635</name>
</gene>
<dbReference type="InterPro" id="IPR036621">
    <property type="entry name" value="Anticodon-bd_dom_sf"/>
</dbReference>
<protein>
    <recommendedName>
        <fullName evidence="9">Histidine--tRNA ligase</fullName>
        <ecNumber evidence="9">6.1.1.21</ecNumber>
    </recommendedName>
    <alternativeName>
        <fullName evidence="9">Histidyl-tRNA synthetase</fullName>
        <shortName evidence="9">HisRS</shortName>
    </alternativeName>
</protein>
<evidence type="ECO:0000256" key="2">
    <source>
        <dbReference type="ARBA" id="ARBA00022490"/>
    </source>
</evidence>
<dbReference type="HAMAP" id="MF_00127">
    <property type="entry name" value="His_tRNA_synth"/>
    <property type="match status" value="1"/>
</dbReference>
<comment type="subcellular location">
    <subcellularLocation>
        <location evidence="9">Cytoplasm</location>
    </subcellularLocation>
</comment>
<comment type="subunit">
    <text evidence="9">Homodimer.</text>
</comment>
<dbReference type="InterPro" id="IPR045864">
    <property type="entry name" value="aa-tRNA-synth_II/BPL/LPL"/>
</dbReference>
<evidence type="ECO:0000256" key="5">
    <source>
        <dbReference type="ARBA" id="ARBA00022840"/>
    </source>
</evidence>
<dbReference type="Gene3D" id="3.30.930.10">
    <property type="entry name" value="Bira Bifunctional Protein, Domain 2"/>
    <property type="match status" value="1"/>
</dbReference>
<feature type="domain" description="Aminoacyl-transfer RNA synthetases class-II family profile" evidence="10">
    <location>
        <begin position="8"/>
        <end position="324"/>
    </location>
</feature>
<dbReference type="CDD" id="cd00773">
    <property type="entry name" value="HisRS-like_core"/>
    <property type="match status" value="1"/>
</dbReference>
<dbReference type="GO" id="GO:0004821">
    <property type="term" value="F:histidine-tRNA ligase activity"/>
    <property type="evidence" value="ECO:0007669"/>
    <property type="project" value="UniProtKB-EC"/>
</dbReference>
<evidence type="ECO:0000313" key="11">
    <source>
        <dbReference type="EMBL" id="MEK8131490.1"/>
    </source>
</evidence>
<accession>A0ABU9DTU1</accession>
<comment type="similarity">
    <text evidence="1 9">Belongs to the class-II aminoacyl-tRNA synthetase family.</text>
</comment>
<dbReference type="Gene3D" id="3.40.50.800">
    <property type="entry name" value="Anticodon-binding domain"/>
    <property type="match status" value="1"/>
</dbReference>
<evidence type="ECO:0000256" key="7">
    <source>
        <dbReference type="ARBA" id="ARBA00023146"/>
    </source>
</evidence>
<dbReference type="RefSeq" id="WP_341418619.1">
    <property type="nucleotide sequence ID" value="NZ_JBBPCC010000021.1"/>
</dbReference>
<keyword evidence="12" id="KW-1185">Reference proteome</keyword>
<organism evidence="11 12">
    <name type="scientific">Paenibacillus filicis</name>
    <dbReference type="NCBI Taxonomy" id="669464"/>
    <lineage>
        <taxon>Bacteria</taxon>
        <taxon>Bacillati</taxon>
        <taxon>Bacillota</taxon>
        <taxon>Bacilli</taxon>
        <taxon>Bacillales</taxon>
        <taxon>Paenibacillaceae</taxon>
        <taxon>Paenibacillus</taxon>
    </lineage>
</organism>
<dbReference type="InterPro" id="IPR033656">
    <property type="entry name" value="HisRS_anticodon"/>
</dbReference>
<evidence type="ECO:0000256" key="4">
    <source>
        <dbReference type="ARBA" id="ARBA00022741"/>
    </source>
</evidence>
<dbReference type="EMBL" id="JBBPCC010000021">
    <property type="protein sequence ID" value="MEK8131490.1"/>
    <property type="molecule type" value="Genomic_DNA"/>
</dbReference>
<comment type="caution">
    <text evidence="11">The sequence shown here is derived from an EMBL/GenBank/DDBJ whole genome shotgun (WGS) entry which is preliminary data.</text>
</comment>
<evidence type="ECO:0000256" key="9">
    <source>
        <dbReference type="HAMAP-Rule" id="MF_00127"/>
    </source>
</evidence>
<name>A0ABU9DTU1_9BACL</name>
<dbReference type="Pfam" id="PF13393">
    <property type="entry name" value="tRNA-synt_His"/>
    <property type="match status" value="1"/>
</dbReference>
<dbReference type="CDD" id="cd00859">
    <property type="entry name" value="HisRS_anticodon"/>
    <property type="match status" value="1"/>
</dbReference>
<dbReference type="EC" id="6.1.1.21" evidence="9"/>
<keyword evidence="5 9" id="KW-0067">ATP-binding</keyword>
<dbReference type="PROSITE" id="PS50862">
    <property type="entry name" value="AA_TRNA_LIGASE_II"/>
    <property type="match status" value="1"/>
</dbReference>
<comment type="catalytic activity">
    <reaction evidence="8 9">
        <text>tRNA(His) + L-histidine + ATP = L-histidyl-tRNA(His) + AMP + diphosphate + H(+)</text>
        <dbReference type="Rhea" id="RHEA:17313"/>
        <dbReference type="Rhea" id="RHEA-COMP:9665"/>
        <dbReference type="Rhea" id="RHEA-COMP:9689"/>
        <dbReference type="ChEBI" id="CHEBI:15378"/>
        <dbReference type="ChEBI" id="CHEBI:30616"/>
        <dbReference type="ChEBI" id="CHEBI:33019"/>
        <dbReference type="ChEBI" id="CHEBI:57595"/>
        <dbReference type="ChEBI" id="CHEBI:78442"/>
        <dbReference type="ChEBI" id="CHEBI:78527"/>
        <dbReference type="ChEBI" id="CHEBI:456215"/>
        <dbReference type="EC" id="6.1.1.21"/>
    </reaction>
</comment>
<evidence type="ECO:0000256" key="6">
    <source>
        <dbReference type="ARBA" id="ARBA00022917"/>
    </source>
</evidence>
<evidence type="ECO:0000256" key="1">
    <source>
        <dbReference type="ARBA" id="ARBA00008226"/>
    </source>
</evidence>
<keyword evidence="4 9" id="KW-0547">Nucleotide-binding</keyword>
<dbReference type="InterPro" id="IPR004154">
    <property type="entry name" value="Anticodon-bd"/>
</dbReference>
<dbReference type="PIRSF" id="PIRSF001549">
    <property type="entry name" value="His-tRNA_synth"/>
    <property type="match status" value="1"/>
</dbReference>
<evidence type="ECO:0000313" key="12">
    <source>
        <dbReference type="Proteomes" id="UP001469365"/>
    </source>
</evidence>
<dbReference type="NCBIfam" id="TIGR00442">
    <property type="entry name" value="hisS"/>
    <property type="match status" value="1"/>
</dbReference>
<dbReference type="Pfam" id="PF03129">
    <property type="entry name" value="HGTP_anticodon"/>
    <property type="match status" value="1"/>
</dbReference>
<dbReference type="PANTHER" id="PTHR43707:SF1">
    <property type="entry name" value="HISTIDINE--TRNA LIGASE, MITOCHONDRIAL-RELATED"/>
    <property type="match status" value="1"/>
</dbReference>
<dbReference type="InterPro" id="IPR041715">
    <property type="entry name" value="HisRS-like_core"/>
</dbReference>